<evidence type="ECO:0000259" key="16">
    <source>
        <dbReference type="Pfam" id="PF00905"/>
    </source>
</evidence>
<evidence type="ECO:0000256" key="9">
    <source>
        <dbReference type="ARBA" id="ARBA00022960"/>
    </source>
</evidence>
<dbReference type="SUPFAM" id="SSF56601">
    <property type="entry name" value="beta-lactamase/transpeptidase-like"/>
    <property type="match status" value="1"/>
</dbReference>
<reference evidence="18" key="1">
    <citation type="journal article" date="2014" name="Int. J. Syst. Evol. Microbiol.">
        <title>Complete genome sequence of Corynebacterium casei LMG S-19264T (=DSM 44701T), isolated from a smear-ripened cheese.</title>
        <authorList>
            <consortium name="US DOE Joint Genome Institute (JGI-PGF)"/>
            <person name="Walter F."/>
            <person name="Albersmeier A."/>
            <person name="Kalinowski J."/>
            <person name="Ruckert C."/>
        </authorList>
    </citation>
    <scope>NUCLEOTIDE SEQUENCE</scope>
    <source>
        <strain evidence="18">CGMCC 1.15448</strain>
    </source>
</reference>
<keyword evidence="3" id="KW-1003">Cell membrane</keyword>
<dbReference type="InterPro" id="IPR001460">
    <property type="entry name" value="PCN-bd_Tpept"/>
</dbReference>
<dbReference type="InterPro" id="IPR036138">
    <property type="entry name" value="PBP_dimer_sf"/>
</dbReference>
<dbReference type="GO" id="GO:0005886">
    <property type="term" value="C:plasma membrane"/>
    <property type="evidence" value="ECO:0007669"/>
    <property type="project" value="UniProtKB-SubCell"/>
</dbReference>
<evidence type="ECO:0000256" key="12">
    <source>
        <dbReference type="ARBA" id="ARBA00023136"/>
    </source>
</evidence>
<keyword evidence="13" id="KW-0961">Cell wall biogenesis/degradation</keyword>
<evidence type="ECO:0000256" key="13">
    <source>
        <dbReference type="ARBA" id="ARBA00023316"/>
    </source>
</evidence>
<evidence type="ECO:0000259" key="17">
    <source>
        <dbReference type="Pfam" id="PF03717"/>
    </source>
</evidence>
<dbReference type="GO" id="GO:0008360">
    <property type="term" value="P:regulation of cell shape"/>
    <property type="evidence" value="ECO:0007669"/>
    <property type="project" value="UniProtKB-KW"/>
</dbReference>
<dbReference type="PANTHER" id="PTHR30627">
    <property type="entry name" value="PEPTIDOGLYCAN D,D-TRANSPEPTIDASE"/>
    <property type="match status" value="1"/>
</dbReference>
<evidence type="ECO:0000256" key="1">
    <source>
        <dbReference type="ARBA" id="ARBA00004167"/>
    </source>
</evidence>
<feature type="domain" description="Penicillin-binding protein dimerisation" evidence="17">
    <location>
        <begin position="51"/>
        <end position="217"/>
    </location>
</feature>
<evidence type="ECO:0000256" key="10">
    <source>
        <dbReference type="ARBA" id="ARBA00022984"/>
    </source>
</evidence>
<evidence type="ECO:0000256" key="14">
    <source>
        <dbReference type="SAM" id="MobiDB-lite"/>
    </source>
</evidence>
<keyword evidence="8" id="KW-0378">Hydrolase</keyword>
<keyword evidence="9" id="KW-0133">Cell shape</keyword>
<dbReference type="SUPFAM" id="SSF56519">
    <property type="entry name" value="Penicillin binding protein dimerisation domain"/>
    <property type="match status" value="1"/>
</dbReference>
<dbReference type="GO" id="GO:0009252">
    <property type="term" value="P:peptidoglycan biosynthetic process"/>
    <property type="evidence" value="ECO:0007669"/>
    <property type="project" value="UniProtKB-KW"/>
</dbReference>
<dbReference type="InterPro" id="IPR050515">
    <property type="entry name" value="Beta-lactam/transpept"/>
</dbReference>
<keyword evidence="7 15" id="KW-0812">Transmembrane</keyword>
<name>A0A8J2UET3_9BACT</name>
<organism evidence="18 19">
    <name type="scientific">Puia dinghuensis</name>
    <dbReference type="NCBI Taxonomy" id="1792502"/>
    <lineage>
        <taxon>Bacteria</taxon>
        <taxon>Pseudomonadati</taxon>
        <taxon>Bacteroidota</taxon>
        <taxon>Chitinophagia</taxon>
        <taxon>Chitinophagales</taxon>
        <taxon>Chitinophagaceae</taxon>
        <taxon>Puia</taxon>
    </lineage>
</organism>
<dbReference type="Pfam" id="PF00905">
    <property type="entry name" value="Transpeptidase"/>
    <property type="match status" value="1"/>
</dbReference>
<evidence type="ECO:0000313" key="18">
    <source>
        <dbReference type="EMBL" id="GGB07681.1"/>
    </source>
</evidence>
<dbReference type="Gene3D" id="3.90.1310.10">
    <property type="entry name" value="Penicillin-binding protein 2a (Domain 2)"/>
    <property type="match status" value="1"/>
</dbReference>
<keyword evidence="5" id="KW-0121">Carboxypeptidase</keyword>
<keyword evidence="10" id="KW-0573">Peptidoglycan synthesis</keyword>
<feature type="region of interest" description="Disordered" evidence="14">
    <location>
        <begin position="710"/>
        <end position="761"/>
    </location>
</feature>
<proteinExistence type="predicted"/>
<reference evidence="18" key="2">
    <citation type="submission" date="2020-09" db="EMBL/GenBank/DDBJ databases">
        <authorList>
            <person name="Sun Q."/>
            <person name="Zhou Y."/>
        </authorList>
    </citation>
    <scope>NUCLEOTIDE SEQUENCE</scope>
    <source>
        <strain evidence="18">CGMCC 1.15448</strain>
    </source>
</reference>
<comment type="caution">
    <text evidence="18">The sequence shown here is derived from an EMBL/GenBank/DDBJ whole genome shotgun (WGS) entry which is preliminary data.</text>
</comment>
<evidence type="ECO:0000256" key="3">
    <source>
        <dbReference type="ARBA" id="ARBA00022475"/>
    </source>
</evidence>
<dbReference type="NCBIfam" id="TIGR03423">
    <property type="entry name" value="pbp2_mrdA"/>
    <property type="match status" value="1"/>
</dbReference>
<dbReference type="PANTHER" id="PTHR30627:SF2">
    <property type="entry name" value="PEPTIDOGLYCAN D,D-TRANSPEPTIDASE MRDA"/>
    <property type="match status" value="1"/>
</dbReference>
<dbReference type="GO" id="GO:0006508">
    <property type="term" value="P:proteolysis"/>
    <property type="evidence" value="ECO:0007669"/>
    <property type="project" value="UniProtKB-KW"/>
</dbReference>
<feature type="transmembrane region" description="Helical" evidence="15">
    <location>
        <begin position="12"/>
        <end position="32"/>
    </location>
</feature>
<evidence type="ECO:0000256" key="4">
    <source>
        <dbReference type="ARBA" id="ARBA00022519"/>
    </source>
</evidence>
<dbReference type="Gene3D" id="3.40.710.10">
    <property type="entry name" value="DD-peptidase/beta-lactamase superfamily"/>
    <property type="match status" value="1"/>
</dbReference>
<dbReference type="InterPro" id="IPR005311">
    <property type="entry name" value="PBP_dimer"/>
</dbReference>
<dbReference type="GO" id="GO:0071555">
    <property type="term" value="P:cell wall organization"/>
    <property type="evidence" value="ECO:0007669"/>
    <property type="project" value="UniProtKB-KW"/>
</dbReference>
<dbReference type="InterPro" id="IPR012338">
    <property type="entry name" value="Beta-lactam/transpept-like"/>
</dbReference>
<keyword evidence="6" id="KW-0645">Protease</keyword>
<dbReference type="GO" id="GO:0008658">
    <property type="term" value="F:penicillin binding"/>
    <property type="evidence" value="ECO:0007669"/>
    <property type="project" value="InterPro"/>
</dbReference>
<evidence type="ECO:0000256" key="6">
    <source>
        <dbReference type="ARBA" id="ARBA00022670"/>
    </source>
</evidence>
<keyword evidence="11 15" id="KW-1133">Transmembrane helix</keyword>
<sequence>MPVFNQSRSNIIRLIFAGMFLIIFAQLFHLQIVSKKYKQQAQENALFRKSVYPTRGIIYDRKGRAILNNTILYDLMVTPSQVKNIDTTYFCQLVGIDTAEFHRRIVDARVKNGPFRPTTFQGLLPPEMYARMEENIWKFPGFNLQERPVRVYPYNAAAHIMGYVGEVDSAILRRSNNFYQLGDYVGRSGLEQYYEKALMGQRGIEFWIKDNKNRLVGRYADKNLDTPAVAGKNLHTYLDIELQQLAERLLYGKTGAVVAIEPSTGGILAMVSGPSYDPNALTGPDKQNNYARLVLDESRPLFNRAIKGQYQSGSTYKPIGALIGLDEGVITPASGYDCHGVYLACSKPIKCEEHWAGHAANLRLAIAHSCNSFFCNTFRLELDDPEFHSVRRGLMKWKEYVNAFGLGHRLGVDIPSEDGGNIPDTSAYDKEYNHLWNSCSMATMGIGQDKLEVTPLQMANAMCIVANKGYYYTPHFVRSIEGAPEDDTLLGRFHQKHEPVSHISDADYEVVHSGMQDVTEIGTGRPARIPGIDICSKTGTAENKRVIDGKIVKLKSHSWFVCFAPRDNPKIAVAVIVENGGYGGDQAAPIASLLVEKYLRDTIATSRLALLDDITKRNLMPRYLVRLQFKADSSRAADWARQSGDSTRWTKYQTPSFRYMMLDTSDGSRSPLMLQLQKPSPYKSALAERLAKQKAQMAAATIGLDSTIKTAAANTRTKRDSTDPAAKPHTPRTPRKDSGVNLSARKPAGNADSVKQKDSTP</sequence>
<dbReference type="AlphaFoldDB" id="A0A8J2UET3"/>
<evidence type="ECO:0000256" key="7">
    <source>
        <dbReference type="ARBA" id="ARBA00022692"/>
    </source>
</evidence>
<accession>A0A8J2UET3</accession>
<dbReference type="GO" id="GO:0009002">
    <property type="term" value="F:serine-type D-Ala-D-Ala carboxypeptidase activity"/>
    <property type="evidence" value="ECO:0007669"/>
    <property type="project" value="InterPro"/>
</dbReference>
<evidence type="ECO:0000256" key="11">
    <source>
        <dbReference type="ARBA" id="ARBA00022989"/>
    </source>
</evidence>
<keyword evidence="4" id="KW-0997">Cell inner membrane</keyword>
<evidence type="ECO:0000313" key="19">
    <source>
        <dbReference type="Proteomes" id="UP000607559"/>
    </source>
</evidence>
<dbReference type="Proteomes" id="UP000607559">
    <property type="component" value="Unassembled WGS sequence"/>
</dbReference>
<evidence type="ECO:0000256" key="8">
    <source>
        <dbReference type="ARBA" id="ARBA00022801"/>
    </source>
</evidence>
<dbReference type="GO" id="GO:0071972">
    <property type="term" value="F:peptidoglycan L,D-transpeptidase activity"/>
    <property type="evidence" value="ECO:0007669"/>
    <property type="project" value="TreeGrafter"/>
</dbReference>
<keyword evidence="12 15" id="KW-0472">Membrane</keyword>
<dbReference type="EMBL" id="BMJC01000003">
    <property type="protein sequence ID" value="GGB07681.1"/>
    <property type="molecule type" value="Genomic_DNA"/>
</dbReference>
<evidence type="ECO:0000256" key="2">
    <source>
        <dbReference type="ARBA" id="ARBA00004236"/>
    </source>
</evidence>
<comment type="subcellular location">
    <subcellularLocation>
        <location evidence="2">Cell membrane</location>
    </subcellularLocation>
    <subcellularLocation>
        <location evidence="1">Membrane</location>
        <topology evidence="1">Single-pass membrane protein</topology>
    </subcellularLocation>
</comment>
<dbReference type="Pfam" id="PF03717">
    <property type="entry name" value="PBP_dimer"/>
    <property type="match status" value="1"/>
</dbReference>
<protein>
    <submittedName>
        <fullName evidence="18">Penicillin-binding protein 2</fullName>
    </submittedName>
</protein>
<dbReference type="RefSeq" id="WP_188933762.1">
    <property type="nucleotide sequence ID" value="NZ_BMJC01000003.1"/>
</dbReference>
<dbReference type="InterPro" id="IPR017790">
    <property type="entry name" value="Penicillin-binding_protein_2"/>
</dbReference>
<keyword evidence="19" id="KW-1185">Reference proteome</keyword>
<feature type="domain" description="Penicillin-binding protein transpeptidase" evidence="16">
    <location>
        <begin position="255"/>
        <end position="592"/>
    </location>
</feature>
<evidence type="ECO:0000256" key="5">
    <source>
        <dbReference type="ARBA" id="ARBA00022645"/>
    </source>
</evidence>
<dbReference type="Gene3D" id="3.30.1390.30">
    <property type="entry name" value="Penicillin-binding protein 2a, domain 3"/>
    <property type="match status" value="1"/>
</dbReference>
<gene>
    <name evidence="18" type="ORF">GCM10011511_34000</name>
</gene>
<evidence type="ECO:0000256" key="15">
    <source>
        <dbReference type="SAM" id="Phobius"/>
    </source>
</evidence>